<accession>A0ABY2UHV0</accession>
<reference evidence="1 2" key="1">
    <citation type="submission" date="2019-05" db="EMBL/GenBank/DDBJ databases">
        <title>Microbulbifer harenosus sp. nov., an alginate-degrading bacterium isolated from coastal sand.</title>
        <authorList>
            <person name="Huang H."/>
            <person name="Mo K."/>
            <person name="Bao S."/>
        </authorList>
    </citation>
    <scope>NUCLEOTIDE SEQUENCE [LARGE SCALE GENOMIC DNA]</scope>
    <source>
        <strain evidence="1 2">HB161719</strain>
    </source>
</reference>
<dbReference type="Proteomes" id="UP000306791">
    <property type="component" value="Unassembled WGS sequence"/>
</dbReference>
<dbReference type="EMBL" id="VANI01000010">
    <property type="protein sequence ID" value="TLM77192.1"/>
    <property type="molecule type" value="Genomic_DNA"/>
</dbReference>
<keyword evidence="2" id="KW-1185">Reference proteome</keyword>
<dbReference type="SUPFAM" id="SSF52833">
    <property type="entry name" value="Thioredoxin-like"/>
    <property type="match status" value="1"/>
</dbReference>
<dbReference type="InterPro" id="IPR036249">
    <property type="entry name" value="Thioredoxin-like_sf"/>
</dbReference>
<dbReference type="Gene3D" id="3.40.30.10">
    <property type="entry name" value="Glutaredoxin"/>
    <property type="match status" value="1"/>
</dbReference>
<proteinExistence type="predicted"/>
<dbReference type="Pfam" id="PF05988">
    <property type="entry name" value="DUF899"/>
    <property type="match status" value="1"/>
</dbReference>
<name>A0ABY2UHV0_9GAMM</name>
<comment type="caution">
    <text evidence="1">The sequence shown here is derived from an EMBL/GenBank/DDBJ whole genome shotgun (WGS) entry which is preliminary data.</text>
</comment>
<protein>
    <submittedName>
        <fullName evidence="1">DUF899 domain-containing protein</fullName>
    </submittedName>
</protein>
<organism evidence="1 2">
    <name type="scientific">Microbulbifer harenosus</name>
    <dbReference type="NCBI Taxonomy" id="2576840"/>
    <lineage>
        <taxon>Bacteria</taxon>
        <taxon>Pseudomonadati</taxon>
        <taxon>Pseudomonadota</taxon>
        <taxon>Gammaproteobacteria</taxon>
        <taxon>Cellvibrionales</taxon>
        <taxon>Microbulbiferaceae</taxon>
        <taxon>Microbulbifer</taxon>
    </lineage>
</organism>
<sequence>MSNHEITALQEQIGELKNKLAALQKQSAGEEIPDYTFKTLDGEVHLRDLFGEHDTLLVIHNMGQGCRYCTLWADGFNGLLPHLESAMSVVLVSKDSPEVQRLFANSRGWRFRLASHGGGDYIEQQSVMAGGGNMPGAVVYERKGENVFRKNVSVFGPGDNYCVMWDLLNMAGLNGDSWTPQFNYWQRPKKMDDGGENLVE</sequence>
<evidence type="ECO:0000313" key="2">
    <source>
        <dbReference type="Proteomes" id="UP000306791"/>
    </source>
</evidence>
<dbReference type="RefSeq" id="WP_138235534.1">
    <property type="nucleotide sequence ID" value="NZ_CP185860.1"/>
</dbReference>
<dbReference type="InterPro" id="IPR010296">
    <property type="entry name" value="DUF899_thioredox"/>
</dbReference>
<gene>
    <name evidence="1" type="ORF">FDY93_09605</name>
</gene>
<evidence type="ECO:0000313" key="1">
    <source>
        <dbReference type="EMBL" id="TLM77192.1"/>
    </source>
</evidence>